<dbReference type="Gene3D" id="3.30.70.1450">
    <property type="entry name" value="Regulator of K+ conductance, C-terminal domain"/>
    <property type="match status" value="1"/>
</dbReference>
<comment type="caution">
    <text evidence="2">The sequence shown here is derived from an EMBL/GenBank/DDBJ whole genome shotgun (WGS) entry which is preliminary data.</text>
</comment>
<dbReference type="PANTHER" id="PTHR43833">
    <property type="entry name" value="POTASSIUM CHANNEL PROTEIN 2-RELATED-RELATED"/>
    <property type="match status" value="1"/>
</dbReference>
<dbReference type="Proteomes" id="UP001299265">
    <property type="component" value="Unassembled WGS sequence"/>
</dbReference>
<proteinExistence type="predicted"/>
<accession>A0AAP2RJQ9</accession>
<dbReference type="SUPFAM" id="SSF116726">
    <property type="entry name" value="TrkA C-terminal domain-like"/>
    <property type="match status" value="1"/>
</dbReference>
<keyword evidence="3" id="KW-1185">Reference proteome</keyword>
<dbReference type="Gene3D" id="3.40.50.720">
    <property type="entry name" value="NAD(P)-binding Rossmann-like Domain"/>
    <property type="match status" value="1"/>
</dbReference>
<dbReference type="InterPro" id="IPR050721">
    <property type="entry name" value="Trk_Ktr_HKT_K-transport"/>
</dbReference>
<dbReference type="InterPro" id="IPR036721">
    <property type="entry name" value="RCK_C_sf"/>
</dbReference>
<protein>
    <submittedName>
        <fullName evidence="2">TrkA family potassium uptake protein</fullName>
    </submittedName>
</protein>
<dbReference type="GO" id="GO:0006813">
    <property type="term" value="P:potassium ion transport"/>
    <property type="evidence" value="ECO:0007669"/>
    <property type="project" value="InterPro"/>
</dbReference>
<dbReference type="SUPFAM" id="SSF51735">
    <property type="entry name" value="NAD(P)-binding Rossmann-fold domains"/>
    <property type="match status" value="1"/>
</dbReference>
<dbReference type="PROSITE" id="PS51201">
    <property type="entry name" value="RCK_N"/>
    <property type="match status" value="1"/>
</dbReference>
<dbReference type="Pfam" id="PF02254">
    <property type="entry name" value="TrkA_N"/>
    <property type="match status" value="1"/>
</dbReference>
<evidence type="ECO:0000313" key="3">
    <source>
        <dbReference type="Proteomes" id="UP001299265"/>
    </source>
</evidence>
<sequence>MKTVLVIGLGRFGRHMAQKLLEEGNDVLAVEKDEDRADKAASILRDIQIGDATDEQFISSIGINHFDMCVVAVGDNFQSALEITVLLKDMGAKFILARASRDVHRKLLLRNGADHVVYAEREMAERLAIKYGAKNIFDYIELTEEIGIFEIAVPVSWYGKSIIEKSVRTRYHISILATKKNGKIYPLPPSDHRFSGDETLMVMGSENDLRALMR</sequence>
<dbReference type="PANTHER" id="PTHR43833:SF7">
    <property type="entry name" value="KTR SYSTEM POTASSIUM UPTAKE PROTEIN C"/>
    <property type="match status" value="1"/>
</dbReference>
<dbReference type="RefSeq" id="WP_231063143.1">
    <property type="nucleotide sequence ID" value="NZ_JAJNOR010000007.1"/>
</dbReference>
<dbReference type="EMBL" id="JAJNOR010000007">
    <property type="protein sequence ID" value="MCD2493282.1"/>
    <property type="molecule type" value="Genomic_DNA"/>
</dbReference>
<gene>
    <name evidence="2" type="ORF">LQE92_11715</name>
</gene>
<feature type="domain" description="RCK N-terminal" evidence="1">
    <location>
        <begin position="1"/>
        <end position="117"/>
    </location>
</feature>
<evidence type="ECO:0000313" key="2">
    <source>
        <dbReference type="EMBL" id="MCD2493282.1"/>
    </source>
</evidence>
<name>A0AAP2RJQ9_9FIRM</name>
<organism evidence="2 3">
    <name type="scientific">Lientehia hominis</name>
    <dbReference type="NCBI Taxonomy" id="2897778"/>
    <lineage>
        <taxon>Bacteria</taxon>
        <taxon>Bacillati</taxon>
        <taxon>Bacillota</taxon>
        <taxon>Clostridia</taxon>
        <taxon>Lachnospirales</taxon>
        <taxon>Lachnospiraceae</taxon>
        <taxon>Lientehia</taxon>
    </lineage>
</organism>
<evidence type="ECO:0000259" key="1">
    <source>
        <dbReference type="PROSITE" id="PS51201"/>
    </source>
</evidence>
<dbReference type="InterPro" id="IPR036291">
    <property type="entry name" value="NAD(P)-bd_dom_sf"/>
</dbReference>
<dbReference type="InterPro" id="IPR003148">
    <property type="entry name" value="RCK_N"/>
</dbReference>
<reference evidence="2 3" key="1">
    <citation type="submission" date="2021-11" db="EMBL/GenBank/DDBJ databases">
        <title>Lacrimispora sp. nov. NSJ-141 isolated from human feces.</title>
        <authorList>
            <person name="Abdugheni R."/>
        </authorList>
    </citation>
    <scope>NUCLEOTIDE SEQUENCE [LARGE SCALE GENOMIC DNA]</scope>
    <source>
        <strain evidence="2 3">NSJ-141</strain>
    </source>
</reference>
<dbReference type="AlphaFoldDB" id="A0AAP2RJQ9"/>